<evidence type="ECO:0000313" key="2">
    <source>
        <dbReference type="Proteomes" id="UP000429607"/>
    </source>
</evidence>
<accession>A0A6A3NCF0</accession>
<evidence type="ECO:0000313" key="1">
    <source>
        <dbReference type="EMBL" id="KAE9042017.1"/>
    </source>
</evidence>
<reference evidence="1 2" key="1">
    <citation type="submission" date="2018-09" db="EMBL/GenBank/DDBJ databases">
        <title>Genomic investigation of the strawberry pathogen Phytophthora fragariae indicates pathogenicity is determined by transcriptional variation in three key races.</title>
        <authorList>
            <person name="Adams T.M."/>
            <person name="Armitage A.D."/>
            <person name="Sobczyk M.K."/>
            <person name="Bates H.J."/>
            <person name="Dunwell J.M."/>
            <person name="Nellist C.F."/>
            <person name="Harrison R.J."/>
        </authorList>
    </citation>
    <scope>NUCLEOTIDE SEQUENCE [LARGE SCALE GENOMIC DNA]</scope>
    <source>
        <strain evidence="1 2">SCRP249</strain>
    </source>
</reference>
<name>A0A6A3NCF0_9STRA</name>
<proteinExistence type="predicted"/>
<gene>
    <name evidence="1" type="ORF">PR001_g6372</name>
</gene>
<protein>
    <submittedName>
        <fullName evidence="1">Uncharacterized protein</fullName>
    </submittedName>
</protein>
<organism evidence="1 2">
    <name type="scientific">Phytophthora rubi</name>
    <dbReference type="NCBI Taxonomy" id="129364"/>
    <lineage>
        <taxon>Eukaryota</taxon>
        <taxon>Sar</taxon>
        <taxon>Stramenopiles</taxon>
        <taxon>Oomycota</taxon>
        <taxon>Peronosporomycetes</taxon>
        <taxon>Peronosporales</taxon>
        <taxon>Peronosporaceae</taxon>
        <taxon>Phytophthora</taxon>
    </lineage>
</organism>
<dbReference type="Proteomes" id="UP000429607">
    <property type="component" value="Unassembled WGS sequence"/>
</dbReference>
<sequence length="52" mass="5878">MFGREDTRQEVLGHVQTCYCRDSFQSLATLNCALMLVFNYVGSSDVIDTKTL</sequence>
<dbReference type="EMBL" id="QXFV01000298">
    <property type="protein sequence ID" value="KAE9042017.1"/>
    <property type="molecule type" value="Genomic_DNA"/>
</dbReference>
<comment type="caution">
    <text evidence="1">The sequence shown here is derived from an EMBL/GenBank/DDBJ whole genome shotgun (WGS) entry which is preliminary data.</text>
</comment>
<dbReference type="AlphaFoldDB" id="A0A6A3NCF0"/>